<keyword evidence="6 11" id="KW-0547">Nucleotide-binding</keyword>
<evidence type="ECO:0000256" key="9">
    <source>
        <dbReference type="ARBA" id="ARBA00023146"/>
    </source>
</evidence>
<keyword evidence="14" id="KW-1185">Reference proteome</keyword>
<comment type="similarity">
    <text evidence="2 11">Belongs to the class-II aminoacyl-tRNA synthetase family.</text>
</comment>
<dbReference type="PANTHER" id="PTHR30075">
    <property type="entry name" value="GLYCYL-TRNA SYNTHETASE"/>
    <property type="match status" value="1"/>
</dbReference>
<dbReference type="HAMAP" id="MF_00255">
    <property type="entry name" value="Gly_tRNA_synth_beta"/>
    <property type="match status" value="1"/>
</dbReference>
<evidence type="ECO:0000313" key="14">
    <source>
        <dbReference type="Proteomes" id="UP000777002"/>
    </source>
</evidence>
<evidence type="ECO:0000256" key="10">
    <source>
        <dbReference type="ARBA" id="ARBA00047937"/>
    </source>
</evidence>
<evidence type="ECO:0000259" key="12">
    <source>
        <dbReference type="Pfam" id="PF05746"/>
    </source>
</evidence>
<dbReference type="InterPro" id="IPR015944">
    <property type="entry name" value="Gly-tRNA-synth_bsu"/>
</dbReference>
<evidence type="ECO:0000256" key="11">
    <source>
        <dbReference type="HAMAP-Rule" id="MF_00255"/>
    </source>
</evidence>
<dbReference type="PRINTS" id="PR01045">
    <property type="entry name" value="TRNASYNTHGB"/>
</dbReference>
<proteinExistence type="inferred from homology"/>
<dbReference type="Proteomes" id="UP000777002">
    <property type="component" value="Unassembled WGS sequence"/>
</dbReference>
<keyword evidence="5 11" id="KW-0436">Ligase</keyword>
<sequence>MTSLLVELQTEELPPKALKKLSEAFAQNLTKSLASQHFLADGSRTTVYGSPRRLAALVTNVLAKSPDEAFKQKLVPVKVGLDAEGNATPALLKKMKALGIDADVKSLKQVDDGKNVQLFYEGIRPGVELAHGLQTALEAAAFNLPIPKVMHYQLADGETTVSFVRPAKHLVVLYGEDVVPVSLLGLKADRLTSGHRFHTHELIAIKSADGYEEQMMTEAKVMPSFAKRREKIVHDVVEGARAIHGEAIMPEDLIDEVTALTEWPVIYESSFEEEFLKVPQECLILTMQQNQKYFAVQDEKGRLMNRFFLVSQLKAKDGGDAISAGNARVVRARLADAKFFYDQDKLQTLESRIPLLKNVVYHNKLGTQAERVERVKAIAAKVADLIGANRDQAVRAAQLAKVDLLTLMVGEFPELQGIMGEYYALHDGEDEEVALAIREHYQPRFAGDALPSTPVSLAVALADKLETLSGLFGIGQMPTGDKDPFALRRHALGVLRMLIEKNLNVAITDLVNIGYEAMKEVANVRDARDELLAFFEDRLRVMFKDKGYSAQEVDAVLATHPTMVLDVPARLQAVRAFAQLPEAEALAAANKRIGNILKKTVPETDVVDVALFDSEAEKALYEALCVAEPKAKAHYEAGHYTDLLKGLAPMKAPVDCFFEDVMVNVEDARVRANRLALLWRLHRTMNMVAELSRLAK</sequence>
<comment type="catalytic activity">
    <reaction evidence="10 11">
        <text>tRNA(Gly) + glycine + ATP = glycyl-tRNA(Gly) + AMP + diphosphate</text>
        <dbReference type="Rhea" id="RHEA:16013"/>
        <dbReference type="Rhea" id="RHEA-COMP:9664"/>
        <dbReference type="Rhea" id="RHEA-COMP:9683"/>
        <dbReference type="ChEBI" id="CHEBI:30616"/>
        <dbReference type="ChEBI" id="CHEBI:33019"/>
        <dbReference type="ChEBI" id="CHEBI:57305"/>
        <dbReference type="ChEBI" id="CHEBI:78442"/>
        <dbReference type="ChEBI" id="CHEBI:78522"/>
        <dbReference type="ChEBI" id="CHEBI:456215"/>
        <dbReference type="EC" id="6.1.1.14"/>
    </reaction>
</comment>
<keyword evidence="4 11" id="KW-0963">Cytoplasm</keyword>
<dbReference type="PANTHER" id="PTHR30075:SF2">
    <property type="entry name" value="GLYCINE--TRNA LIGASE, CHLOROPLASTIC_MITOCHONDRIAL 2"/>
    <property type="match status" value="1"/>
</dbReference>
<keyword evidence="7 11" id="KW-0067">ATP-binding</keyword>
<keyword evidence="8 11" id="KW-0648">Protein biosynthesis</keyword>
<comment type="subunit">
    <text evidence="3 11">Tetramer of two alpha and two beta subunits.</text>
</comment>
<feature type="domain" description="DALR anticodon binding" evidence="12">
    <location>
        <begin position="589"/>
        <end position="686"/>
    </location>
</feature>
<evidence type="ECO:0000313" key="13">
    <source>
        <dbReference type="EMBL" id="MBM6928079.1"/>
    </source>
</evidence>
<evidence type="ECO:0000256" key="4">
    <source>
        <dbReference type="ARBA" id="ARBA00022490"/>
    </source>
</evidence>
<dbReference type="RefSeq" id="WP_205049674.1">
    <property type="nucleotide sequence ID" value="NZ_JACJKX010000002.1"/>
</dbReference>
<gene>
    <name evidence="11" type="primary">glyS</name>
    <name evidence="13" type="ORF">H5985_02170</name>
</gene>
<keyword evidence="9 11" id="KW-0030">Aminoacyl-tRNA synthetase</keyword>
<organism evidence="13 14">
    <name type="scientific">Parasutterella secunda</name>
    <dbReference type="NCBI Taxonomy" id="626947"/>
    <lineage>
        <taxon>Bacteria</taxon>
        <taxon>Pseudomonadati</taxon>
        <taxon>Pseudomonadota</taxon>
        <taxon>Betaproteobacteria</taxon>
        <taxon>Burkholderiales</taxon>
        <taxon>Sutterellaceae</taxon>
        <taxon>Parasutterella</taxon>
    </lineage>
</organism>
<name>A0ABS2GRV0_9BURK</name>
<dbReference type="InterPro" id="IPR006194">
    <property type="entry name" value="Gly-tRNA-synth_heterodimer"/>
</dbReference>
<accession>A0ABS2GRV0</accession>
<dbReference type="GO" id="GO:0004820">
    <property type="term" value="F:glycine-tRNA ligase activity"/>
    <property type="evidence" value="ECO:0007669"/>
    <property type="project" value="UniProtKB-EC"/>
</dbReference>
<dbReference type="EC" id="6.1.1.14" evidence="11"/>
<evidence type="ECO:0000256" key="3">
    <source>
        <dbReference type="ARBA" id="ARBA00011209"/>
    </source>
</evidence>
<evidence type="ECO:0000256" key="2">
    <source>
        <dbReference type="ARBA" id="ARBA00008226"/>
    </source>
</evidence>
<reference evidence="13 14" key="1">
    <citation type="journal article" date="2021" name="Sci. Rep.">
        <title>The distribution of antibiotic resistance genes in chicken gut microbiota commensals.</title>
        <authorList>
            <person name="Juricova H."/>
            <person name="Matiasovicova J."/>
            <person name="Kubasova T."/>
            <person name="Cejkova D."/>
            <person name="Rychlik I."/>
        </authorList>
    </citation>
    <scope>NUCLEOTIDE SEQUENCE [LARGE SCALE GENOMIC DNA]</scope>
    <source>
        <strain evidence="13 14">An562</strain>
    </source>
</reference>
<comment type="caution">
    <text evidence="13">The sequence shown here is derived from an EMBL/GenBank/DDBJ whole genome shotgun (WGS) entry which is preliminary data.</text>
</comment>
<evidence type="ECO:0000256" key="5">
    <source>
        <dbReference type="ARBA" id="ARBA00022598"/>
    </source>
</evidence>
<evidence type="ECO:0000256" key="1">
    <source>
        <dbReference type="ARBA" id="ARBA00004496"/>
    </source>
</evidence>
<evidence type="ECO:0000256" key="7">
    <source>
        <dbReference type="ARBA" id="ARBA00022840"/>
    </source>
</evidence>
<dbReference type="SUPFAM" id="SSF109604">
    <property type="entry name" value="HD-domain/PDEase-like"/>
    <property type="match status" value="1"/>
</dbReference>
<evidence type="ECO:0000256" key="8">
    <source>
        <dbReference type="ARBA" id="ARBA00022917"/>
    </source>
</evidence>
<dbReference type="NCBIfam" id="TIGR00211">
    <property type="entry name" value="glyS"/>
    <property type="match status" value="1"/>
</dbReference>
<evidence type="ECO:0000256" key="6">
    <source>
        <dbReference type="ARBA" id="ARBA00022741"/>
    </source>
</evidence>
<dbReference type="EMBL" id="JACJKX010000002">
    <property type="protein sequence ID" value="MBM6928079.1"/>
    <property type="molecule type" value="Genomic_DNA"/>
</dbReference>
<dbReference type="Pfam" id="PF02092">
    <property type="entry name" value="tRNA_synt_2f"/>
    <property type="match status" value="1"/>
</dbReference>
<dbReference type="InterPro" id="IPR008909">
    <property type="entry name" value="DALR_anticod-bd"/>
</dbReference>
<dbReference type="PROSITE" id="PS50861">
    <property type="entry name" value="AA_TRNA_LIGASE_II_GLYAB"/>
    <property type="match status" value="1"/>
</dbReference>
<comment type="subcellular location">
    <subcellularLocation>
        <location evidence="1 11">Cytoplasm</location>
    </subcellularLocation>
</comment>
<protein>
    <recommendedName>
        <fullName evidence="11">Glycine--tRNA ligase beta subunit</fullName>
        <ecNumber evidence="11">6.1.1.14</ecNumber>
    </recommendedName>
    <alternativeName>
        <fullName evidence="11">Glycyl-tRNA synthetase beta subunit</fullName>
        <shortName evidence="11">GlyRS</shortName>
    </alternativeName>
</protein>
<dbReference type="Pfam" id="PF05746">
    <property type="entry name" value="DALR_1"/>
    <property type="match status" value="1"/>
</dbReference>